<accession>A0A836GZD4</accession>
<dbReference type="KEGG" id="lmat:92515599"/>
<keyword evidence="6" id="KW-0067">ATP-binding</keyword>
<dbReference type="GO" id="GO:0005778">
    <property type="term" value="C:peroxisomal membrane"/>
    <property type="evidence" value="ECO:0007669"/>
    <property type="project" value="TreeGrafter"/>
</dbReference>
<dbReference type="GO" id="GO:0005829">
    <property type="term" value="C:cytosol"/>
    <property type="evidence" value="ECO:0007669"/>
    <property type="project" value="TreeGrafter"/>
</dbReference>
<dbReference type="AlphaFoldDB" id="A0A836GZD4"/>
<dbReference type="SUPFAM" id="SSF52540">
    <property type="entry name" value="P-loop containing nucleoside triphosphate hydrolases"/>
    <property type="match status" value="1"/>
</dbReference>
<dbReference type="InterPro" id="IPR015415">
    <property type="entry name" value="Spast_Vps4_C"/>
</dbReference>
<comment type="catalytic activity">
    <reaction evidence="10">
        <text>ATP + H2O = ADP + phosphate + H(+)</text>
        <dbReference type="Rhea" id="RHEA:13065"/>
        <dbReference type="ChEBI" id="CHEBI:15377"/>
        <dbReference type="ChEBI" id="CHEBI:15378"/>
        <dbReference type="ChEBI" id="CHEBI:30616"/>
        <dbReference type="ChEBI" id="CHEBI:43474"/>
        <dbReference type="ChEBI" id="CHEBI:456216"/>
    </reaction>
    <physiologicalReaction direction="left-to-right" evidence="10">
        <dbReference type="Rhea" id="RHEA:13066"/>
    </physiologicalReaction>
</comment>
<dbReference type="Pfam" id="PF09336">
    <property type="entry name" value="Vps4_C"/>
    <property type="match status" value="1"/>
</dbReference>
<name>A0A836GZD4_9TRYP</name>
<evidence type="ECO:0000256" key="9">
    <source>
        <dbReference type="ARBA" id="ARBA00034920"/>
    </source>
</evidence>
<evidence type="ECO:0000256" key="8">
    <source>
        <dbReference type="ARBA" id="ARBA00034811"/>
    </source>
</evidence>
<keyword evidence="7" id="KW-0472">Membrane</keyword>
<dbReference type="Proteomes" id="UP000673552">
    <property type="component" value="Unassembled WGS sequence"/>
</dbReference>
<evidence type="ECO:0000256" key="4">
    <source>
        <dbReference type="ARBA" id="ARBA00022741"/>
    </source>
</evidence>
<keyword evidence="3" id="KW-0962">Peroxisome biogenesis</keyword>
<evidence type="ECO:0000256" key="1">
    <source>
        <dbReference type="ARBA" id="ARBA00004370"/>
    </source>
</evidence>
<dbReference type="PANTHER" id="PTHR23077:SF9">
    <property type="entry name" value="PEROXISOMAL ATPASE PEX6"/>
    <property type="match status" value="1"/>
</dbReference>
<evidence type="ECO:0000256" key="6">
    <source>
        <dbReference type="ARBA" id="ARBA00022840"/>
    </source>
</evidence>
<comment type="caution">
    <text evidence="12">The sequence shown here is derived from an EMBL/GenBank/DDBJ whole genome shotgun (WGS) entry which is preliminary data.</text>
</comment>
<evidence type="ECO:0000256" key="2">
    <source>
        <dbReference type="ARBA" id="ARBA00006914"/>
    </source>
</evidence>
<reference evidence="13" key="1">
    <citation type="journal article" date="2021" name="Microbiol. Resour. Announc.">
        <title>LGAAP: Leishmaniinae Genome Assembly and Annotation Pipeline.</title>
        <authorList>
            <person name="Almutairi H."/>
            <person name="Urbaniak M.D."/>
            <person name="Bates M.D."/>
            <person name="Jariyapan N."/>
            <person name="Kwakye-Nuako G."/>
            <person name="Thomaz-Soccol V."/>
            <person name="Al-Salem W.S."/>
            <person name="Dillon R.J."/>
            <person name="Bates P.A."/>
            <person name="Gatherer D."/>
        </authorList>
    </citation>
    <scope>NUCLEOTIDE SEQUENCE [LARGE SCALE GENOMIC DNA]</scope>
</reference>
<dbReference type="FunFam" id="3.40.50.300:FF:000109">
    <property type="entry name" value="Peroxisomal biogenesis factor 6"/>
    <property type="match status" value="1"/>
</dbReference>
<dbReference type="Gene3D" id="1.10.8.60">
    <property type="match status" value="1"/>
</dbReference>
<evidence type="ECO:0000259" key="11">
    <source>
        <dbReference type="SMART" id="SM00382"/>
    </source>
</evidence>
<dbReference type="GO" id="GO:0016558">
    <property type="term" value="P:protein import into peroxisome matrix"/>
    <property type="evidence" value="ECO:0007669"/>
    <property type="project" value="TreeGrafter"/>
</dbReference>
<dbReference type="InterPro" id="IPR027417">
    <property type="entry name" value="P-loop_NTPase"/>
</dbReference>
<evidence type="ECO:0000313" key="13">
    <source>
        <dbReference type="Proteomes" id="UP000673552"/>
    </source>
</evidence>
<dbReference type="InterPro" id="IPR003960">
    <property type="entry name" value="ATPase_AAA_CS"/>
</dbReference>
<dbReference type="GO" id="GO:0016887">
    <property type="term" value="F:ATP hydrolysis activity"/>
    <property type="evidence" value="ECO:0007669"/>
    <property type="project" value="InterPro"/>
</dbReference>
<evidence type="ECO:0000256" key="5">
    <source>
        <dbReference type="ARBA" id="ARBA00022801"/>
    </source>
</evidence>
<dbReference type="OrthoDB" id="2187at2759"/>
<dbReference type="GeneID" id="92515599"/>
<evidence type="ECO:0000256" key="10">
    <source>
        <dbReference type="ARBA" id="ARBA00048778"/>
    </source>
</evidence>
<protein>
    <recommendedName>
        <fullName evidence="8">Peroxisomal ATPase PEX6</fullName>
    </recommendedName>
    <alternativeName>
        <fullName evidence="9">Peroxin-6</fullName>
    </alternativeName>
</protein>
<reference evidence="13" key="2">
    <citation type="journal article" date="2021" name="Sci. Data">
        <title>Chromosome-scale genome sequencing, assembly and annotation of six genomes from subfamily Leishmaniinae.</title>
        <authorList>
            <person name="Almutairi H."/>
            <person name="Urbaniak M.D."/>
            <person name="Bates M.D."/>
            <person name="Jariyapan N."/>
            <person name="Kwakye-Nuako G."/>
            <person name="Thomaz Soccol V."/>
            <person name="Al-Salem W.S."/>
            <person name="Dillon R.J."/>
            <person name="Bates P.A."/>
            <person name="Gatherer D."/>
        </authorList>
    </citation>
    <scope>NUCLEOTIDE SEQUENCE [LARGE SCALE GENOMIC DNA]</scope>
</reference>
<dbReference type="PROSITE" id="PS00674">
    <property type="entry name" value="AAA"/>
    <property type="match status" value="1"/>
</dbReference>
<keyword evidence="13" id="KW-1185">Reference proteome</keyword>
<dbReference type="SMART" id="SM00382">
    <property type="entry name" value="AAA"/>
    <property type="match status" value="1"/>
</dbReference>
<proteinExistence type="inferred from homology"/>
<comment type="similarity">
    <text evidence="2">Belongs to the AAA ATPase family.</text>
</comment>
<sequence length="959" mass="104272">MVPTTTYVPMTRCLLRALTEEGYKTVMGKPPGTYSLQSEIAQNHATLCLHQVIAGTDAYPSLCVVDLLPSTYCSLCADSAATMVVLPPAATSSERADKDIVEEASRHDVPNGCVAVFLDYGLRDWTALATPRTLEDLLIEDEAIVKVSGGCHDCVFVVKELGSTSAGGLPGAAMIVGPELFRNVRAAFYSYPSRVLLSTTQTVNYSETALYLPVDAFVPVEDDAGELLYRSASAQTHPLTKVLFCPAVSDSALRELYGLDYPDLCALLGAASASRWEGRLLSTGDVVYLEEDTLNAVSQRLEGVDVLERVARVLSHKVRSWKGTWTDENDSSRHLLALRVTRLESSGVTVPFGILRNCGGAADAVEVALVHQRNSCDWDSTPVWAPSPAHGLAHVEVYAHLCRVLRRVVMPSLEPGVHTFVVHGIKENLPREFVQCAVAEFGLASFVASAEGLEEAELEEVTRTFLYEPCSAATVLIVQNAHTIADSCPHVLSVLDEWRLSASASVARHRQRGPRILFLLCESIEAVPPMIAARATNADGVLKCGNPCENDRAAFIAPLLQWSCARHRVHPSILLTPRTFAGWTAGLTYADILSLVEECARDAAGGVPCGGEAVSVVSDVSCEPVVQSYLKSHGYSMVSTKLQPVRWSDVGGLEDAKRELREMIQLPIAHPELFKKGIKKRSGVLFYGPPGCGKTLLAKAVATEMNMNFMSVKGPELINQYVGESEKNIRLLFQRARDNSPCIVFFDEIDALAPARGAKSDAGGVMDRIVSQLLVEVDGVGQKRTDGTPSGDVFIIGATNRPDLLDAALLRPGRFDRLCYLGIPSTREEQLFALKALTRKFDMSEDVDLLALLEPLDFVYTGADFFALCSDAMMFAVEDALEEVQQQSTTGALAEAATARTPDSAPVTATQAAEEELKPIKVCMEHFLRARAQLKPSVTKADLHKYNVLKRKFNRSKEQ</sequence>
<dbReference type="Gene3D" id="3.40.50.300">
    <property type="entry name" value="P-loop containing nucleotide triphosphate hydrolases"/>
    <property type="match status" value="1"/>
</dbReference>
<evidence type="ECO:0000313" key="12">
    <source>
        <dbReference type="EMBL" id="KAG5481929.1"/>
    </source>
</evidence>
<evidence type="ECO:0000256" key="3">
    <source>
        <dbReference type="ARBA" id="ARBA00022593"/>
    </source>
</evidence>
<dbReference type="InterPro" id="IPR050168">
    <property type="entry name" value="AAA_ATPase_domain"/>
</dbReference>
<dbReference type="EMBL" id="JAFEUZ010000016">
    <property type="protein sequence ID" value="KAG5481929.1"/>
    <property type="molecule type" value="Genomic_DNA"/>
</dbReference>
<evidence type="ECO:0000256" key="7">
    <source>
        <dbReference type="ARBA" id="ARBA00023136"/>
    </source>
</evidence>
<dbReference type="InterPro" id="IPR003959">
    <property type="entry name" value="ATPase_AAA_core"/>
</dbReference>
<dbReference type="GO" id="GO:0005524">
    <property type="term" value="F:ATP binding"/>
    <property type="evidence" value="ECO:0007669"/>
    <property type="project" value="UniProtKB-KW"/>
</dbReference>
<keyword evidence="5" id="KW-0378">Hydrolase</keyword>
<comment type="subcellular location">
    <subcellularLocation>
        <location evidence="1">Membrane</location>
    </subcellularLocation>
</comment>
<dbReference type="Pfam" id="PF00004">
    <property type="entry name" value="AAA"/>
    <property type="match status" value="1"/>
</dbReference>
<feature type="domain" description="AAA+ ATPase" evidence="11">
    <location>
        <begin position="680"/>
        <end position="825"/>
    </location>
</feature>
<keyword evidence="4" id="KW-0547">Nucleotide-binding</keyword>
<dbReference type="PANTHER" id="PTHR23077">
    <property type="entry name" value="AAA-FAMILY ATPASE"/>
    <property type="match status" value="1"/>
</dbReference>
<dbReference type="InterPro" id="IPR003593">
    <property type="entry name" value="AAA+_ATPase"/>
</dbReference>
<dbReference type="RefSeq" id="XP_067179722.1">
    <property type="nucleotide sequence ID" value="XM_067323087.1"/>
</dbReference>
<organism evidence="12 13">
    <name type="scientific">Leishmania martiniquensis</name>
    <dbReference type="NCBI Taxonomy" id="1580590"/>
    <lineage>
        <taxon>Eukaryota</taxon>
        <taxon>Discoba</taxon>
        <taxon>Euglenozoa</taxon>
        <taxon>Kinetoplastea</taxon>
        <taxon>Metakinetoplastina</taxon>
        <taxon>Trypanosomatida</taxon>
        <taxon>Trypanosomatidae</taxon>
        <taxon>Leishmaniinae</taxon>
        <taxon>Leishmania</taxon>
    </lineage>
</organism>
<gene>
    <name evidence="12" type="ORF">LSCM1_05639</name>
</gene>